<evidence type="ECO:0000313" key="1">
    <source>
        <dbReference type="EMBL" id="KAL2337230.1"/>
    </source>
</evidence>
<accession>A0ABD1MN47</accession>
<comment type="caution">
    <text evidence="1">The sequence shown here is derived from an EMBL/GenBank/DDBJ whole genome shotgun (WGS) entry which is preliminary data.</text>
</comment>
<keyword evidence="2" id="KW-1185">Reference proteome</keyword>
<organism evidence="1 2">
    <name type="scientific">Flemingia macrophylla</name>
    <dbReference type="NCBI Taxonomy" id="520843"/>
    <lineage>
        <taxon>Eukaryota</taxon>
        <taxon>Viridiplantae</taxon>
        <taxon>Streptophyta</taxon>
        <taxon>Embryophyta</taxon>
        <taxon>Tracheophyta</taxon>
        <taxon>Spermatophyta</taxon>
        <taxon>Magnoliopsida</taxon>
        <taxon>eudicotyledons</taxon>
        <taxon>Gunneridae</taxon>
        <taxon>Pentapetalae</taxon>
        <taxon>rosids</taxon>
        <taxon>fabids</taxon>
        <taxon>Fabales</taxon>
        <taxon>Fabaceae</taxon>
        <taxon>Papilionoideae</taxon>
        <taxon>50 kb inversion clade</taxon>
        <taxon>NPAAA clade</taxon>
        <taxon>indigoferoid/millettioid clade</taxon>
        <taxon>Phaseoleae</taxon>
        <taxon>Flemingia</taxon>
    </lineage>
</organism>
<gene>
    <name evidence="1" type="ORF">Fmac_011676</name>
</gene>
<sequence length="184" mass="20415">MSINILSFDWQQKDSTGTCKLSLCSRKSLKPPVKILLNHCVSNHRNIESKISKEFVLGSEIYKEFDSRVKDRKSLPQRSKGYEKKGIKTEVKNINYGLVSSQTITPISVAQVQGVNNLDFTSVNIRSFTAPGSDASVSFGSRYGGFIYDQEYTSILTGSLEDSPFASGFCNPNFSGYIVDSNNK</sequence>
<dbReference type="Proteomes" id="UP001603857">
    <property type="component" value="Unassembled WGS sequence"/>
</dbReference>
<proteinExistence type="predicted"/>
<dbReference type="AlphaFoldDB" id="A0ABD1MN47"/>
<name>A0ABD1MN47_9FABA</name>
<reference evidence="1 2" key="1">
    <citation type="submission" date="2024-08" db="EMBL/GenBank/DDBJ databases">
        <title>Insights into the chromosomal genome structure of Flemingia macrophylla.</title>
        <authorList>
            <person name="Ding Y."/>
            <person name="Zhao Y."/>
            <person name="Bi W."/>
            <person name="Wu M."/>
            <person name="Zhao G."/>
            <person name="Gong Y."/>
            <person name="Li W."/>
            <person name="Zhang P."/>
        </authorList>
    </citation>
    <scope>NUCLEOTIDE SEQUENCE [LARGE SCALE GENOMIC DNA]</scope>
    <source>
        <strain evidence="1">DYQJB</strain>
        <tissue evidence="1">Leaf</tissue>
    </source>
</reference>
<dbReference type="EMBL" id="JBGMDY010000004">
    <property type="protein sequence ID" value="KAL2337230.1"/>
    <property type="molecule type" value="Genomic_DNA"/>
</dbReference>
<evidence type="ECO:0000313" key="2">
    <source>
        <dbReference type="Proteomes" id="UP001603857"/>
    </source>
</evidence>
<protein>
    <submittedName>
        <fullName evidence="1">Uncharacterized protein</fullName>
    </submittedName>
</protein>